<dbReference type="Proteomes" id="UP000235703">
    <property type="component" value="Unassembled WGS sequence"/>
</dbReference>
<protein>
    <submittedName>
        <fullName evidence="1">Uncharacterized protein</fullName>
    </submittedName>
</protein>
<dbReference type="OrthoDB" id="3268465at2"/>
<comment type="caution">
    <text evidence="1">The sequence shown here is derived from an EMBL/GenBank/DDBJ whole genome shotgun (WGS) entry which is preliminary data.</text>
</comment>
<dbReference type="RefSeq" id="WP_102162429.1">
    <property type="nucleotide sequence ID" value="NZ_PNFZ01000005.1"/>
</dbReference>
<evidence type="ECO:0000313" key="1">
    <source>
        <dbReference type="EMBL" id="PMB97672.1"/>
    </source>
</evidence>
<accession>A0A2N6PG63</accession>
<name>A0A2N6PG63_9MICO</name>
<reference evidence="1 2" key="1">
    <citation type="submission" date="2017-09" db="EMBL/GenBank/DDBJ databases">
        <title>Bacterial strain isolated from the female urinary microbiota.</title>
        <authorList>
            <person name="Thomas-White K."/>
            <person name="Kumar N."/>
            <person name="Forster S."/>
            <person name="Putonti C."/>
            <person name="Lawley T."/>
            <person name="Wolfe A.J."/>
        </authorList>
    </citation>
    <scope>NUCLEOTIDE SEQUENCE [LARGE SCALE GENOMIC DNA]</scope>
    <source>
        <strain evidence="1 2">UMB0680</strain>
    </source>
</reference>
<proteinExistence type="predicted"/>
<organism evidence="1 2">
    <name type="scientific">Brevibacterium luteolum</name>
    <dbReference type="NCBI Taxonomy" id="199591"/>
    <lineage>
        <taxon>Bacteria</taxon>
        <taxon>Bacillati</taxon>
        <taxon>Actinomycetota</taxon>
        <taxon>Actinomycetes</taxon>
        <taxon>Micrococcales</taxon>
        <taxon>Brevibacteriaceae</taxon>
        <taxon>Brevibacterium</taxon>
    </lineage>
</organism>
<keyword evidence="2" id="KW-1185">Reference proteome</keyword>
<sequence>MSAPAAPDPRSPDALAGEHLLIVDAGLEASDVIALLSNLYPRLPEPEAVAPATSTAPEVLRWRMTRHSALKGPIYLPAEARSRLGLPDWADVVFALSCPRDREDAPPPEWYSDADGLERHFPDGLPEREEGRSLAALIALARRLHVAVRLADENGRTNRIITPDPESHIDIFVYSPYWLAPDVLLTRLREMEPTAELPGPLSAEQEARVSELIASGIVDPDEPVVLDGYEVTVSLDELGPAAGSIAVRVSVETALPRIVTEHLGDTAVCYHLTWIDTDDRRYDRQPGAWLSNLRRTAAVRLEEMAATVISGTAGIAVDESGFLVTENQLRG</sequence>
<dbReference type="AlphaFoldDB" id="A0A2N6PG63"/>
<gene>
    <name evidence="1" type="ORF">CJ198_09710</name>
</gene>
<dbReference type="EMBL" id="PNFZ01000005">
    <property type="protein sequence ID" value="PMB97672.1"/>
    <property type="molecule type" value="Genomic_DNA"/>
</dbReference>
<evidence type="ECO:0000313" key="2">
    <source>
        <dbReference type="Proteomes" id="UP000235703"/>
    </source>
</evidence>